<evidence type="ECO:0000256" key="4">
    <source>
        <dbReference type="ARBA" id="ARBA00022737"/>
    </source>
</evidence>
<evidence type="ECO:0000256" key="9">
    <source>
        <dbReference type="ARBA" id="ARBA00023136"/>
    </source>
</evidence>
<evidence type="ECO:0000256" key="3">
    <source>
        <dbReference type="ARBA" id="ARBA00022723"/>
    </source>
</evidence>
<evidence type="ECO:0000259" key="11">
    <source>
        <dbReference type="PROSITE" id="PS51379"/>
    </source>
</evidence>
<evidence type="ECO:0000256" key="7">
    <source>
        <dbReference type="ARBA" id="ARBA00023004"/>
    </source>
</evidence>
<accession>A0A1F4U4Y6</accession>
<keyword evidence="4 10" id="KW-0677">Repeat</keyword>
<feature type="binding site" evidence="10">
    <location>
        <position position="170"/>
    </location>
    <ligand>
        <name>[4Fe-4S] cluster</name>
        <dbReference type="ChEBI" id="CHEBI:49883"/>
        <label>3</label>
    </ligand>
</feature>
<evidence type="ECO:0000313" key="13">
    <source>
        <dbReference type="EMBL" id="OGC39927.1"/>
    </source>
</evidence>
<dbReference type="InterPro" id="IPR017900">
    <property type="entry name" value="4Fe4S_Fe_S_CS"/>
</dbReference>
<dbReference type="GO" id="GO:0046872">
    <property type="term" value="F:metal ion binding"/>
    <property type="evidence" value="ECO:0007669"/>
    <property type="project" value="UniProtKB-KW"/>
</dbReference>
<keyword evidence="3 10" id="KW-0479">Metal-binding</keyword>
<reference evidence="13 14" key="1">
    <citation type="journal article" date="2016" name="Nat. Commun.">
        <title>Thousands of microbial genomes shed light on interconnected biogeochemical processes in an aquifer system.</title>
        <authorList>
            <person name="Anantharaman K."/>
            <person name="Brown C.T."/>
            <person name="Hug L.A."/>
            <person name="Sharon I."/>
            <person name="Castelle C.J."/>
            <person name="Probst A.J."/>
            <person name="Thomas B.C."/>
            <person name="Singh A."/>
            <person name="Wilkins M.J."/>
            <person name="Karaoz U."/>
            <person name="Brodie E.L."/>
            <person name="Williams K.H."/>
            <person name="Hubbard S.S."/>
            <person name="Banfield J.F."/>
        </authorList>
    </citation>
    <scope>NUCLEOTIDE SEQUENCE [LARGE SCALE GENOMIC DNA]</scope>
</reference>
<dbReference type="EC" id="7.-.-.-" evidence="10"/>
<comment type="cofactor">
    <cofactor evidence="10">
        <name>[4Fe-4S] cluster</name>
        <dbReference type="ChEBI" id="CHEBI:49883"/>
    </cofactor>
    <text evidence="10">Binds 3 [4Fe-4S] clusters.</text>
</comment>
<evidence type="ECO:0000259" key="12">
    <source>
        <dbReference type="PROSITE" id="PS51656"/>
    </source>
</evidence>
<feature type="binding site" evidence="10">
    <location>
        <position position="180"/>
    </location>
    <ligand>
        <name>[4Fe-4S] cluster</name>
        <dbReference type="ChEBI" id="CHEBI:49883"/>
        <label>2</label>
    </ligand>
</feature>
<sequence length="262" mass="27205">METLLTAVIVLGLMGFVFAALLALASDYFRVEEDPRIAEIMKILPGANCGACGAAGCHDFASKLIAGEKESTGCTVGGQDVACKLSVLMGQANQTVIKKIAAVRCGANENRRIKKAKYDGVKTCAAANLISGGGLACLYGCLGYGDCLCVCPFDAIKMENGLPVIDLKKCTACGKCVTACPRGIISLRPHDFKVVIACSSRDTGAQTRKNCPVGCIACGICAKAVPEVFAVSDNLAAIDYSKTGVDCSAAIQKCPTKCIVEN</sequence>
<feature type="binding site" evidence="10">
    <location>
        <position position="141"/>
    </location>
    <ligand>
        <name>[4Fe-4S] cluster</name>
        <dbReference type="ChEBI" id="CHEBI:49883"/>
        <label>2</label>
    </ligand>
</feature>
<feature type="domain" description="4Fe-4S" evidence="12">
    <location>
        <begin position="32"/>
        <end position="91"/>
    </location>
</feature>
<feature type="binding site" evidence="10">
    <location>
        <position position="176"/>
    </location>
    <ligand>
        <name>[4Fe-4S] cluster</name>
        <dbReference type="ChEBI" id="CHEBI:49883"/>
        <label>3</label>
    </ligand>
</feature>
<organism evidence="13 14">
    <name type="scientific">candidate division WOR-1 bacterium RIFOXYC2_FULL_46_14</name>
    <dbReference type="NCBI Taxonomy" id="1802587"/>
    <lineage>
        <taxon>Bacteria</taxon>
        <taxon>Bacillati</taxon>
        <taxon>Saganbacteria</taxon>
    </lineage>
</organism>
<dbReference type="Pfam" id="PF00037">
    <property type="entry name" value="Fer4"/>
    <property type="match status" value="1"/>
</dbReference>
<keyword evidence="9 10" id="KW-0472">Membrane</keyword>
<dbReference type="InterPro" id="IPR010207">
    <property type="entry name" value="Elect_transpt_cplx_RnfB/RsxB"/>
</dbReference>
<keyword evidence="2 10" id="KW-0004">4Fe-4S</keyword>
<comment type="subcellular location">
    <subcellularLocation>
        <location evidence="10">Cell membrane</location>
    </subcellularLocation>
</comment>
<feature type="region of interest" description="Hydrophobic" evidence="10">
    <location>
        <begin position="1"/>
        <end position="26"/>
    </location>
</feature>
<evidence type="ECO:0000256" key="2">
    <source>
        <dbReference type="ARBA" id="ARBA00022485"/>
    </source>
</evidence>
<feature type="binding site" evidence="10">
    <location>
        <position position="151"/>
    </location>
    <ligand>
        <name>[4Fe-4S] cluster</name>
        <dbReference type="ChEBI" id="CHEBI:49883"/>
        <label>3</label>
    </ligand>
</feature>
<dbReference type="Gene3D" id="1.10.15.40">
    <property type="entry name" value="Electron transport complex subunit B, putative Fe-S cluster"/>
    <property type="match status" value="1"/>
</dbReference>
<comment type="function">
    <text evidence="10">Part of a membrane-bound complex that couples electron transfer with translocation of ions across the membrane.</text>
</comment>
<dbReference type="PROSITE" id="PS00198">
    <property type="entry name" value="4FE4S_FER_1"/>
    <property type="match status" value="1"/>
</dbReference>
<feature type="binding site" evidence="10">
    <location>
        <position position="74"/>
    </location>
    <ligand>
        <name>[4Fe-4S] cluster</name>
        <dbReference type="ChEBI" id="CHEBI:49883"/>
        <label>1</label>
    </ligand>
</feature>
<keyword evidence="5 10" id="KW-1278">Translocase</keyword>
<comment type="caution">
    <text evidence="10">Lacks conserved residue(s) required for the propagation of feature annotation.</text>
</comment>
<evidence type="ECO:0000256" key="10">
    <source>
        <dbReference type="HAMAP-Rule" id="MF_00463"/>
    </source>
</evidence>
<keyword evidence="6 10" id="KW-0249">Electron transport</keyword>
<dbReference type="InterPro" id="IPR017896">
    <property type="entry name" value="4Fe4S_Fe-S-bd"/>
</dbReference>
<comment type="subunit">
    <text evidence="10">The complex is composed of six subunits: RnfA, RnfB, RnfC, RnfD, RnfE and RnfG.</text>
</comment>
<feature type="binding site" evidence="10">
    <location>
        <position position="173"/>
    </location>
    <ligand>
        <name>[4Fe-4S] cluster</name>
        <dbReference type="ChEBI" id="CHEBI:49883"/>
        <label>3</label>
    </ligand>
</feature>
<evidence type="ECO:0000256" key="5">
    <source>
        <dbReference type="ARBA" id="ARBA00022967"/>
    </source>
</evidence>
<dbReference type="Proteomes" id="UP000179242">
    <property type="component" value="Unassembled WGS sequence"/>
</dbReference>
<dbReference type="AlphaFoldDB" id="A0A1F4U4Y6"/>
<keyword evidence="10" id="KW-1003">Cell membrane</keyword>
<feature type="binding site" evidence="10">
    <location>
        <position position="147"/>
    </location>
    <ligand>
        <name>[4Fe-4S] cluster</name>
        <dbReference type="ChEBI" id="CHEBI:49883"/>
        <label>2</label>
    </ligand>
</feature>
<protein>
    <recommendedName>
        <fullName evidence="10">Ion-translocating oxidoreductase complex subunit B</fullName>
        <ecNumber evidence="10">7.-.-.-</ecNumber>
    </recommendedName>
    <alternativeName>
        <fullName evidence="10">Rnf electron transport complex subunit B</fullName>
    </alternativeName>
</protein>
<evidence type="ECO:0000256" key="8">
    <source>
        <dbReference type="ARBA" id="ARBA00023014"/>
    </source>
</evidence>
<dbReference type="Pfam" id="PF13370">
    <property type="entry name" value="Fer4_13"/>
    <property type="match status" value="1"/>
</dbReference>
<dbReference type="Gene3D" id="3.30.70.20">
    <property type="match status" value="2"/>
</dbReference>
<gene>
    <name evidence="10" type="primary">rnfB</name>
    <name evidence="13" type="ORF">A2438_05385</name>
</gene>
<dbReference type="PANTHER" id="PTHR43560:SF1">
    <property type="entry name" value="ION-TRANSLOCATING OXIDOREDUCTASE COMPLEX SUBUNIT B"/>
    <property type="match status" value="1"/>
</dbReference>
<dbReference type="SUPFAM" id="SSF54862">
    <property type="entry name" value="4Fe-4S ferredoxins"/>
    <property type="match status" value="2"/>
</dbReference>
<dbReference type="PROSITE" id="PS51379">
    <property type="entry name" value="4FE4S_FER_2"/>
    <property type="match status" value="1"/>
</dbReference>
<dbReference type="HAMAP" id="MF_00463">
    <property type="entry name" value="RsxB_RnfB"/>
    <property type="match status" value="1"/>
</dbReference>
<dbReference type="InterPro" id="IPR007202">
    <property type="entry name" value="4Fe-4S_dom"/>
</dbReference>
<feature type="domain" description="4Fe-4S ferredoxin-type" evidence="11">
    <location>
        <begin position="161"/>
        <end position="190"/>
    </location>
</feature>
<feature type="binding site" evidence="10">
    <location>
        <position position="49"/>
    </location>
    <ligand>
        <name>[4Fe-4S] cluster</name>
        <dbReference type="ChEBI" id="CHEBI:49883"/>
        <label>1</label>
    </ligand>
</feature>
<feature type="binding site" evidence="10">
    <location>
        <position position="52"/>
    </location>
    <ligand>
        <name>[4Fe-4S] cluster</name>
        <dbReference type="ChEBI" id="CHEBI:49883"/>
        <label>1</label>
    </ligand>
</feature>
<proteinExistence type="inferred from homology"/>
<dbReference type="PANTHER" id="PTHR43560">
    <property type="entry name" value="ION-TRANSLOCATING OXIDOREDUCTASE COMPLEX SUBUNIT B"/>
    <property type="match status" value="1"/>
</dbReference>
<feature type="binding site" evidence="10">
    <location>
        <position position="57"/>
    </location>
    <ligand>
        <name>[4Fe-4S] cluster</name>
        <dbReference type="ChEBI" id="CHEBI:49883"/>
        <label>1</label>
    </ligand>
</feature>
<dbReference type="GO" id="GO:0051539">
    <property type="term" value="F:4 iron, 4 sulfur cluster binding"/>
    <property type="evidence" value="ECO:0007669"/>
    <property type="project" value="UniProtKB-UniRule"/>
</dbReference>
<dbReference type="GO" id="GO:0005886">
    <property type="term" value="C:plasma membrane"/>
    <property type="evidence" value="ECO:0007669"/>
    <property type="project" value="UniProtKB-SubCell"/>
</dbReference>
<dbReference type="PROSITE" id="PS51656">
    <property type="entry name" value="4FE4S"/>
    <property type="match status" value="1"/>
</dbReference>
<evidence type="ECO:0000256" key="1">
    <source>
        <dbReference type="ARBA" id="ARBA00022448"/>
    </source>
</evidence>
<dbReference type="GO" id="GO:0022900">
    <property type="term" value="P:electron transport chain"/>
    <property type="evidence" value="ECO:0007669"/>
    <property type="project" value="UniProtKB-UniRule"/>
</dbReference>
<comment type="caution">
    <text evidence="13">The sequence shown here is derived from an EMBL/GenBank/DDBJ whole genome shotgun (WGS) entry which is preliminary data.</text>
</comment>
<dbReference type="EMBL" id="MEUJ01000005">
    <property type="protein sequence ID" value="OGC39927.1"/>
    <property type="molecule type" value="Genomic_DNA"/>
</dbReference>
<keyword evidence="1 10" id="KW-0813">Transport</keyword>
<dbReference type="InterPro" id="IPR050395">
    <property type="entry name" value="4Fe4S_Ferredoxin_RnfB"/>
</dbReference>
<evidence type="ECO:0000256" key="6">
    <source>
        <dbReference type="ARBA" id="ARBA00022982"/>
    </source>
</evidence>
<keyword evidence="8 10" id="KW-0411">Iron-sulfur</keyword>
<keyword evidence="7 10" id="KW-0408">Iron</keyword>
<evidence type="ECO:0000313" key="14">
    <source>
        <dbReference type="Proteomes" id="UP000179242"/>
    </source>
</evidence>
<dbReference type="GO" id="GO:0009055">
    <property type="term" value="F:electron transfer activity"/>
    <property type="evidence" value="ECO:0007669"/>
    <property type="project" value="InterPro"/>
</dbReference>
<comment type="similarity">
    <text evidence="10">Belongs to the 4Fe4S bacterial-type ferredoxin family. RnfB subfamily.</text>
</comment>
<name>A0A1F4U4Y6_UNCSA</name>
<dbReference type="Pfam" id="PF04060">
    <property type="entry name" value="FeS"/>
    <property type="match status" value="1"/>
</dbReference>
<feature type="binding site" evidence="10">
    <location>
        <position position="137"/>
    </location>
    <ligand>
        <name>[4Fe-4S] cluster</name>
        <dbReference type="ChEBI" id="CHEBI:49883"/>
        <label>2</label>
    </ligand>
</feature>